<dbReference type="Proteomes" id="UP000602004">
    <property type="component" value="Unassembled WGS sequence"/>
</dbReference>
<organism evidence="2 3">
    <name type="scientific">Paraburkholderia caffeinilytica</name>
    <dbReference type="NCBI Taxonomy" id="1761016"/>
    <lineage>
        <taxon>Bacteria</taxon>
        <taxon>Pseudomonadati</taxon>
        <taxon>Pseudomonadota</taxon>
        <taxon>Betaproteobacteria</taxon>
        <taxon>Burkholderiales</taxon>
        <taxon>Burkholderiaceae</taxon>
        <taxon>Paraburkholderia</taxon>
    </lineage>
</organism>
<evidence type="ECO:0000256" key="1">
    <source>
        <dbReference type="SAM" id="MobiDB-lite"/>
    </source>
</evidence>
<comment type="caution">
    <text evidence="2">The sequence shown here is derived from an EMBL/GenBank/DDBJ whole genome shotgun (WGS) entry which is preliminary data.</text>
</comment>
<evidence type="ECO:0000313" key="2">
    <source>
        <dbReference type="EMBL" id="GGC26225.1"/>
    </source>
</evidence>
<accession>A0ABQ1LL63</accession>
<proteinExistence type="predicted"/>
<dbReference type="RefSeq" id="WP_115783073.1">
    <property type="nucleotide sequence ID" value="NZ_BMHL01000002.1"/>
</dbReference>
<feature type="region of interest" description="Disordered" evidence="1">
    <location>
        <begin position="1"/>
        <end position="29"/>
    </location>
</feature>
<reference evidence="3" key="1">
    <citation type="journal article" date="2019" name="Int. J. Syst. Evol. Microbiol.">
        <title>The Global Catalogue of Microorganisms (GCM) 10K type strain sequencing project: providing services to taxonomists for standard genome sequencing and annotation.</title>
        <authorList>
            <consortium name="The Broad Institute Genomics Platform"/>
            <consortium name="The Broad Institute Genome Sequencing Center for Infectious Disease"/>
            <person name="Wu L."/>
            <person name="Ma J."/>
        </authorList>
    </citation>
    <scope>NUCLEOTIDE SEQUENCE [LARGE SCALE GENOMIC DNA]</scope>
    <source>
        <strain evidence="3">CGMCC 1.15103</strain>
    </source>
</reference>
<name>A0ABQ1LL63_9BURK</name>
<sequence length="124" mass="13494">MSRISKMQIPDSDIETLPDSSAVPANESEKTSNVLLLDAVVILSKANGINVVQLGARLAVVGELLVSVLAHLPVSMRADIVKSFRDRIEELMSLSDDWSLPESYHSALLSEVNRYLNAHASLLP</sequence>
<keyword evidence="3" id="KW-1185">Reference proteome</keyword>
<protein>
    <submittedName>
        <fullName evidence="2">Uncharacterized protein</fullName>
    </submittedName>
</protein>
<dbReference type="EMBL" id="BMHL01000002">
    <property type="protein sequence ID" value="GGC26225.1"/>
    <property type="molecule type" value="Genomic_DNA"/>
</dbReference>
<evidence type="ECO:0000313" key="3">
    <source>
        <dbReference type="Proteomes" id="UP000602004"/>
    </source>
</evidence>
<gene>
    <name evidence="2" type="ORF">GCM10011400_10830</name>
</gene>